<accession>A0A399F4K7</accession>
<reference evidence="8 9" key="1">
    <citation type="submission" date="2018-08" db="EMBL/GenBank/DDBJ databases">
        <title>Meiothermus granaticius genome AF-68 sequencing project.</title>
        <authorList>
            <person name="Da Costa M.S."/>
            <person name="Albuquerque L."/>
            <person name="Raposo P."/>
            <person name="Froufe H.J.C."/>
            <person name="Barroso C.S."/>
            <person name="Egas C."/>
        </authorList>
    </citation>
    <scope>NUCLEOTIDE SEQUENCE [LARGE SCALE GENOMIC DNA]</scope>
    <source>
        <strain evidence="8 9">AF-68</strain>
    </source>
</reference>
<name>A0A399F4K7_9DEIN</name>
<dbReference type="InterPro" id="IPR051791">
    <property type="entry name" value="Pra-immunoreactive"/>
</dbReference>
<evidence type="ECO:0000256" key="1">
    <source>
        <dbReference type="ARBA" id="ARBA00004651"/>
    </source>
</evidence>
<keyword evidence="5 6" id="KW-0472">Membrane</keyword>
<organism evidence="8 9">
    <name type="scientific">Meiothermus granaticius NBRC 107808</name>
    <dbReference type="NCBI Taxonomy" id="1227551"/>
    <lineage>
        <taxon>Bacteria</taxon>
        <taxon>Thermotogati</taxon>
        <taxon>Deinococcota</taxon>
        <taxon>Deinococci</taxon>
        <taxon>Thermales</taxon>
        <taxon>Thermaceae</taxon>
        <taxon>Meiothermus</taxon>
    </lineage>
</organism>
<evidence type="ECO:0000256" key="4">
    <source>
        <dbReference type="ARBA" id="ARBA00022989"/>
    </source>
</evidence>
<comment type="subcellular location">
    <subcellularLocation>
        <location evidence="1">Cell membrane</location>
        <topology evidence="1">Multi-pass membrane protein</topology>
    </subcellularLocation>
</comment>
<feature type="transmembrane region" description="Helical" evidence="6">
    <location>
        <begin position="96"/>
        <end position="114"/>
    </location>
</feature>
<feature type="transmembrane region" description="Helical" evidence="6">
    <location>
        <begin position="12"/>
        <end position="31"/>
    </location>
</feature>
<evidence type="ECO:0000256" key="5">
    <source>
        <dbReference type="ARBA" id="ARBA00023136"/>
    </source>
</evidence>
<feature type="domain" description="RDD" evidence="7">
    <location>
        <begin position="3"/>
        <end position="125"/>
    </location>
</feature>
<gene>
    <name evidence="8" type="ORF">Mgrana_03126</name>
</gene>
<keyword evidence="9" id="KW-1185">Reference proteome</keyword>
<evidence type="ECO:0000256" key="2">
    <source>
        <dbReference type="ARBA" id="ARBA00022475"/>
    </source>
</evidence>
<comment type="caution">
    <text evidence="8">The sequence shown here is derived from an EMBL/GenBank/DDBJ whole genome shotgun (WGS) entry which is preliminary data.</text>
</comment>
<proteinExistence type="predicted"/>
<keyword evidence="4 6" id="KW-1133">Transmembrane helix</keyword>
<dbReference type="Proteomes" id="UP000266178">
    <property type="component" value="Unassembled WGS sequence"/>
</dbReference>
<keyword evidence="3 6" id="KW-0812">Transmembrane</keyword>
<keyword evidence="2" id="KW-1003">Cell membrane</keyword>
<dbReference type="EMBL" id="QWLB01000067">
    <property type="protein sequence ID" value="RIH90990.1"/>
    <property type="molecule type" value="Genomic_DNA"/>
</dbReference>
<dbReference type="PANTHER" id="PTHR36115:SF6">
    <property type="entry name" value="PROLINE-RICH ANTIGEN HOMOLOG"/>
    <property type="match status" value="1"/>
</dbReference>
<evidence type="ECO:0000259" key="7">
    <source>
        <dbReference type="Pfam" id="PF06271"/>
    </source>
</evidence>
<evidence type="ECO:0000313" key="8">
    <source>
        <dbReference type="EMBL" id="RIH90990.1"/>
    </source>
</evidence>
<dbReference type="AlphaFoldDB" id="A0A399F4K7"/>
<evidence type="ECO:0000256" key="3">
    <source>
        <dbReference type="ARBA" id="ARBA00022692"/>
    </source>
</evidence>
<dbReference type="PANTHER" id="PTHR36115">
    <property type="entry name" value="PROLINE-RICH ANTIGEN HOMOLOG-RELATED"/>
    <property type="match status" value="1"/>
</dbReference>
<dbReference type="InterPro" id="IPR010432">
    <property type="entry name" value="RDD"/>
</dbReference>
<evidence type="ECO:0000256" key="6">
    <source>
        <dbReference type="SAM" id="Phobius"/>
    </source>
</evidence>
<dbReference type="Pfam" id="PF06271">
    <property type="entry name" value="RDD"/>
    <property type="match status" value="1"/>
</dbReference>
<feature type="transmembrane region" description="Helical" evidence="6">
    <location>
        <begin position="43"/>
        <end position="61"/>
    </location>
</feature>
<dbReference type="GO" id="GO:0005886">
    <property type="term" value="C:plasma membrane"/>
    <property type="evidence" value="ECO:0007669"/>
    <property type="project" value="UniProtKB-SubCell"/>
</dbReference>
<sequence length="139" mass="15899">MSYASVRRRFAAYLVDWIFKGLLALGITASVEQLFPTSSLRDLFDLGFFALAFFAYEIVPIHTRGATLGKRLLGIRVVGAEGRFISLWHSFMREVIGKWISGLFFGLGYLWAIWDRDKQAWHDKLVQTHVIRSSGRARS</sequence>
<evidence type="ECO:0000313" key="9">
    <source>
        <dbReference type="Proteomes" id="UP000266178"/>
    </source>
</evidence>
<protein>
    <submittedName>
        <fullName evidence="8">RDD family protein</fullName>
    </submittedName>
</protein>